<keyword evidence="2" id="KW-0813">Transport</keyword>
<dbReference type="GO" id="GO:0022857">
    <property type="term" value="F:transmembrane transporter activity"/>
    <property type="evidence" value="ECO:0007669"/>
    <property type="project" value="UniProtKB-ARBA"/>
</dbReference>
<dbReference type="PROSITE" id="PS00211">
    <property type="entry name" value="ABC_TRANSPORTER_1"/>
    <property type="match status" value="1"/>
</dbReference>
<evidence type="ECO:0000259" key="5">
    <source>
        <dbReference type="PROSITE" id="PS50893"/>
    </source>
</evidence>
<dbReference type="PANTHER" id="PTHR43158:SF2">
    <property type="entry name" value="SKFA PEPTIDE EXPORT ATP-BINDING PROTEIN SKFE"/>
    <property type="match status" value="1"/>
</dbReference>
<dbReference type="InterPro" id="IPR015856">
    <property type="entry name" value="ABC_transpr_CbiO/EcfA_su"/>
</dbReference>
<dbReference type="PROSITE" id="PS50893">
    <property type="entry name" value="ABC_TRANSPORTER_2"/>
    <property type="match status" value="1"/>
</dbReference>
<name>A0A8J8GJ89_9BACI</name>
<dbReference type="GO" id="GO:0005524">
    <property type="term" value="F:ATP binding"/>
    <property type="evidence" value="ECO:0007669"/>
    <property type="project" value="UniProtKB-KW"/>
</dbReference>
<evidence type="ECO:0000256" key="2">
    <source>
        <dbReference type="ARBA" id="ARBA00022448"/>
    </source>
</evidence>
<evidence type="ECO:0000256" key="1">
    <source>
        <dbReference type="ARBA" id="ARBA00004202"/>
    </source>
</evidence>
<dbReference type="SUPFAM" id="SSF52540">
    <property type="entry name" value="P-loop containing nucleoside triphosphate hydrolases"/>
    <property type="match status" value="1"/>
</dbReference>
<dbReference type="AlphaFoldDB" id="A0A8J8GJ89"/>
<dbReference type="SMART" id="SM00382">
    <property type="entry name" value="AAA"/>
    <property type="match status" value="1"/>
</dbReference>
<evidence type="ECO:0000313" key="7">
    <source>
        <dbReference type="Proteomes" id="UP000625804"/>
    </source>
</evidence>
<reference evidence="6" key="1">
    <citation type="submission" date="2020-06" db="EMBL/GenBank/DDBJ databases">
        <title>A novel thermopfilic bacterium from Erzurum, Turkey.</title>
        <authorList>
            <person name="Adiguzel A."/>
            <person name="Ay H."/>
            <person name="Baltaci M.O."/>
        </authorList>
    </citation>
    <scope>NUCLEOTIDE SEQUENCE</scope>
    <source>
        <strain evidence="6">P2</strain>
    </source>
</reference>
<keyword evidence="3" id="KW-0547">Nucleotide-binding</keyword>
<keyword evidence="4 6" id="KW-0067">ATP-binding</keyword>
<comment type="subcellular location">
    <subcellularLocation>
        <location evidence="1">Cell membrane</location>
        <topology evidence="1">Peripheral membrane protein</topology>
    </subcellularLocation>
</comment>
<dbReference type="CDD" id="cd03225">
    <property type="entry name" value="ABC_cobalt_CbiO_domain1"/>
    <property type="match status" value="1"/>
</dbReference>
<dbReference type="GO" id="GO:0016887">
    <property type="term" value="F:ATP hydrolysis activity"/>
    <property type="evidence" value="ECO:0007669"/>
    <property type="project" value="InterPro"/>
</dbReference>
<dbReference type="GO" id="GO:0005886">
    <property type="term" value="C:plasma membrane"/>
    <property type="evidence" value="ECO:0007669"/>
    <property type="project" value="UniProtKB-SubCell"/>
</dbReference>
<dbReference type="InterPro" id="IPR027417">
    <property type="entry name" value="P-loop_NTPase"/>
</dbReference>
<sequence>MISLQNVSRTLDDKQVLKNINWEIHQGENWVLFGLNGSGKTTLLNIITGYLWPTTGTVTVLGKEFGTYPLYELRRQIGFVSATVDKMLPSYDYAENVVLSGKFASLGLYEEVEQKDIEYALSLMEKFHCQNLIHRPIETLSQGQKQKIIILRALMAKPKLLILDEPCAGLDVLAREQILGFINEIGNDEDGPALLYVTHHVEEIMPAFTHIALLKDGQIFEKGSISNLLNDQIFSEFLGKKVLIEPFNGRNYMKFL</sequence>
<dbReference type="InterPro" id="IPR003439">
    <property type="entry name" value="ABC_transporter-like_ATP-bd"/>
</dbReference>
<gene>
    <name evidence="6" type="ORF">HR057_16625</name>
</gene>
<dbReference type="PANTHER" id="PTHR43158">
    <property type="entry name" value="SKFA PEPTIDE EXPORT ATP-BINDING PROTEIN SKFE"/>
    <property type="match status" value="1"/>
</dbReference>
<feature type="domain" description="ABC transporter" evidence="5">
    <location>
        <begin position="2"/>
        <end position="241"/>
    </location>
</feature>
<dbReference type="RefSeq" id="WP_173732615.1">
    <property type="nucleotide sequence ID" value="NZ_JABTTE010000045.1"/>
</dbReference>
<keyword evidence="7" id="KW-1185">Reference proteome</keyword>
<dbReference type="InterPro" id="IPR003593">
    <property type="entry name" value="AAA+_ATPase"/>
</dbReference>
<comment type="caution">
    <text evidence="6">The sequence shown here is derived from an EMBL/GenBank/DDBJ whole genome shotgun (WGS) entry which is preliminary data.</text>
</comment>
<evidence type="ECO:0000313" key="6">
    <source>
        <dbReference type="EMBL" id="NSL53358.1"/>
    </source>
</evidence>
<accession>A0A8J8GJ89</accession>
<protein>
    <submittedName>
        <fullName evidence="6">ABC transporter ATP-binding protein</fullName>
    </submittedName>
</protein>
<proteinExistence type="predicted"/>
<dbReference type="Pfam" id="PF00005">
    <property type="entry name" value="ABC_tran"/>
    <property type="match status" value="1"/>
</dbReference>
<dbReference type="EMBL" id="JABTTE010000045">
    <property type="protein sequence ID" value="NSL53358.1"/>
    <property type="molecule type" value="Genomic_DNA"/>
</dbReference>
<dbReference type="Gene3D" id="3.40.50.300">
    <property type="entry name" value="P-loop containing nucleotide triphosphate hydrolases"/>
    <property type="match status" value="1"/>
</dbReference>
<evidence type="ECO:0000256" key="3">
    <source>
        <dbReference type="ARBA" id="ARBA00022741"/>
    </source>
</evidence>
<organism evidence="6 7">
    <name type="scientific">Calidifontibacillus erzurumensis</name>
    <dbReference type="NCBI Taxonomy" id="2741433"/>
    <lineage>
        <taxon>Bacteria</taxon>
        <taxon>Bacillati</taxon>
        <taxon>Bacillota</taxon>
        <taxon>Bacilli</taxon>
        <taxon>Bacillales</taxon>
        <taxon>Bacillaceae</taxon>
        <taxon>Calidifontibacillus/Schinkia group</taxon>
        <taxon>Calidifontibacillus</taxon>
    </lineage>
</organism>
<dbReference type="Proteomes" id="UP000625804">
    <property type="component" value="Unassembled WGS sequence"/>
</dbReference>
<dbReference type="InterPro" id="IPR017871">
    <property type="entry name" value="ABC_transporter-like_CS"/>
</dbReference>
<evidence type="ECO:0000256" key="4">
    <source>
        <dbReference type="ARBA" id="ARBA00022840"/>
    </source>
</evidence>